<dbReference type="EMBL" id="DTHB01000004">
    <property type="protein sequence ID" value="HGB13649.1"/>
    <property type="molecule type" value="Genomic_DNA"/>
</dbReference>
<protein>
    <submittedName>
        <fullName evidence="1">Uncharacterized protein</fullName>
    </submittedName>
</protein>
<gene>
    <name evidence="1" type="ORF">ENV62_00175</name>
</gene>
<dbReference type="AlphaFoldDB" id="A0A7C3WFZ6"/>
<organism evidence="1">
    <name type="scientific">Desulfobacca acetoxidans</name>
    <dbReference type="NCBI Taxonomy" id="60893"/>
    <lineage>
        <taxon>Bacteria</taxon>
        <taxon>Pseudomonadati</taxon>
        <taxon>Thermodesulfobacteriota</taxon>
        <taxon>Desulfobaccia</taxon>
        <taxon>Desulfobaccales</taxon>
        <taxon>Desulfobaccaceae</taxon>
        <taxon>Desulfobacca</taxon>
    </lineage>
</organism>
<accession>A0A7C3WFZ6</accession>
<name>A0A7C3WFZ6_9BACT</name>
<reference evidence="1" key="1">
    <citation type="journal article" date="2020" name="mSystems">
        <title>Genome- and Community-Level Interaction Insights into Carbon Utilization and Element Cycling Functions of Hydrothermarchaeota in Hydrothermal Sediment.</title>
        <authorList>
            <person name="Zhou Z."/>
            <person name="Liu Y."/>
            <person name="Xu W."/>
            <person name="Pan J."/>
            <person name="Luo Z.H."/>
            <person name="Li M."/>
        </authorList>
    </citation>
    <scope>NUCLEOTIDE SEQUENCE [LARGE SCALE GENOMIC DNA]</scope>
    <source>
        <strain evidence="1">SpSt-776</strain>
    </source>
</reference>
<proteinExistence type="predicted"/>
<sequence>MGWLGLAAAVTLAPTAGGATEFSLGGFIALFAVWDSTQMNSNGTQAVWRNNDPNNHHGRLKISAERLRMNFTVKGPEVWGAMTSAFIEWDFCGSGQEYIFPGNPGGGWASPHKARPRLRHAMFRLNWPETELLLGQYWCLLSEDGPEAAKPGTSGIPGIIWYREPQIRLTQQFLGRFEAAVAVAEPGSGADSIKLPGDQTTTTVQNYYLGESAESPRVVARIKYEEDLWGKAAYYGRPRGFAVRVAGAWQRLRFRAYSGDGRQFGEDKFNQVTVRQRDQQYLNAWVAQTSFFIPVLTTRTENLAGTLSLLTHWYVGTALDLEKEADPANSSYLNLVRIKDGTCIGDRQLARQFGGFVQAQYYFTNQWYVNLLWGMNRVFDLDRDRWLGTTTSADPVKWHQHCYVTLWYNPIKALKFGLEYGYYRTDYFQKTTATGTSAVSDHGENHRLVAVGYFFF</sequence>
<comment type="caution">
    <text evidence="1">The sequence shown here is derived from an EMBL/GenBank/DDBJ whole genome shotgun (WGS) entry which is preliminary data.</text>
</comment>
<dbReference type="SUPFAM" id="SSF56935">
    <property type="entry name" value="Porins"/>
    <property type="match status" value="1"/>
</dbReference>
<evidence type="ECO:0000313" key="1">
    <source>
        <dbReference type="EMBL" id="HGB13649.1"/>
    </source>
</evidence>